<reference evidence="2" key="1">
    <citation type="journal article" date="2019" name="Int. J. Syst. Evol. Microbiol.">
        <title>The Global Catalogue of Microorganisms (GCM) 10K type strain sequencing project: providing services to taxonomists for standard genome sequencing and annotation.</title>
        <authorList>
            <consortium name="The Broad Institute Genomics Platform"/>
            <consortium name="The Broad Institute Genome Sequencing Center for Infectious Disease"/>
            <person name="Wu L."/>
            <person name="Ma J."/>
        </authorList>
    </citation>
    <scope>NUCLEOTIDE SEQUENCE [LARGE SCALE GENOMIC DNA]</scope>
    <source>
        <strain evidence="2">R28</strain>
    </source>
</reference>
<protein>
    <submittedName>
        <fullName evidence="1">Uncharacterized protein</fullName>
    </submittedName>
</protein>
<proteinExistence type="predicted"/>
<evidence type="ECO:0000313" key="1">
    <source>
        <dbReference type="EMBL" id="MFD2043052.1"/>
    </source>
</evidence>
<dbReference type="EMBL" id="JBHUHQ010000002">
    <property type="protein sequence ID" value="MFD2043052.1"/>
    <property type="molecule type" value="Genomic_DNA"/>
</dbReference>
<dbReference type="Proteomes" id="UP001597383">
    <property type="component" value="Unassembled WGS sequence"/>
</dbReference>
<keyword evidence="2" id="KW-1185">Reference proteome</keyword>
<organism evidence="1 2">
    <name type="scientific">Ornithinibacillus salinisoli</name>
    <dbReference type="NCBI Taxonomy" id="1848459"/>
    <lineage>
        <taxon>Bacteria</taxon>
        <taxon>Bacillati</taxon>
        <taxon>Bacillota</taxon>
        <taxon>Bacilli</taxon>
        <taxon>Bacillales</taxon>
        <taxon>Bacillaceae</taxon>
        <taxon>Ornithinibacillus</taxon>
    </lineage>
</organism>
<sequence>MQAVRWKLETYINKYLELWDFYGVIQVIKKGEIFLKKHMDIQVSSLELKMI</sequence>
<gene>
    <name evidence="1" type="ORF">ACFSJF_01845</name>
</gene>
<comment type="caution">
    <text evidence="1">The sequence shown here is derived from an EMBL/GenBank/DDBJ whole genome shotgun (WGS) entry which is preliminary data.</text>
</comment>
<name>A0ABW4VTK1_9BACI</name>
<evidence type="ECO:0000313" key="2">
    <source>
        <dbReference type="Proteomes" id="UP001597383"/>
    </source>
</evidence>
<dbReference type="RefSeq" id="WP_377554862.1">
    <property type="nucleotide sequence ID" value="NZ_JBHUHQ010000002.1"/>
</dbReference>
<accession>A0ABW4VTK1</accession>